<evidence type="ECO:0000313" key="2">
    <source>
        <dbReference type="Proteomes" id="UP000828941"/>
    </source>
</evidence>
<organism evidence="1 2">
    <name type="scientific">Bauhinia variegata</name>
    <name type="common">Purple orchid tree</name>
    <name type="synonym">Phanera variegata</name>
    <dbReference type="NCBI Taxonomy" id="167791"/>
    <lineage>
        <taxon>Eukaryota</taxon>
        <taxon>Viridiplantae</taxon>
        <taxon>Streptophyta</taxon>
        <taxon>Embryophyta</taxon>
        <taxon>Tracheophyta</taxon>
        <taxon>Spermatophyta</taxon>
        <taxon>Magnoliopsida</taxon>
        <taxon>eudicotyledons</taxon>
        <taxon>Gunneridae</taxon>
        <taxon>Pentapetalae</taxon>
        <taxon>rosids</taxon>
        <taxon>fabids</taxon>
        <taxon>Fabales</taxon>
        <taxon>Fabaceae</taxon>
        <taxon>Cercidoideae</taxon>
        <taxon>Cercideae</taxon>
        <taxon>Bauhiniinae</taxon>
        <taxon>Bauhinia</taxon>
    </lineage>
</organism>
<protein>
    <submittedName>
        <fullName evidence="1">Uncharacterized protein</fullName>
    </submittedName>
</protein>
<dbReference type="EMBL" id="CM039436">
    <property type="protein sequence ID" value="KAI4315542.1"/>
    <property type="molecule type" value="Genomic_DNA"/>
</dbReference>
<accession>A0ACB9LVJ8</accession>
<evidence type="ECO:0000313" key="1">
    <source>
        <dbReference type="EMBL" id="KAI4315542.1"/>
    </source>
</evidence>
<proteinExistence type="predicted"/>
<reference evidence="1 2" key="1">
    <citation type="journal article" date="2022" name="DNA Res.">
        <title>Chromosomal-level genome assembly of the orchid tree Bauhinia variegata (Leguminosae; Cercidoideae) supports the allotetraploid origin hypothesis of Bauhinia.</title>
        <authorList>
            <person name="Zhong Y."/>
            <person name="Chen Y."/>
            <person name="Zheng D."/>
            <person name="Pang J."/>
            <person name="Liu Y."/>
            <person name="Luo S."/>
            <person name="Meng S."/>
            <person name="Qian L."/>
            <person name="Wei D."/>
            <person name="Dai S."/>
            <person name="Zhou R."/>
        </authorList>
    </citation>
    <scope>NUCLEOTIDE SEQUENCE [LARGE SCALE GENOMIC DNA]</scope>
    <source>
        <strain evidence="1">BV-YZ2020</strain>
    </source>
</reference>
<gene>
    <name evidence="1" type="ORF">L6164_028340</name>
</gene>
<dbReference type="Proteomes" id="UP000828941">
    <property type="component" value="Chromosome 11"/>
</dbReference>
<comment type="caution">
    <text evidence="1">The sequence shown here is derived from an EMBL/GenBank/DDBJ whole genome shotgun (WGS) entry which is preliminary data.</text>
</comment>
<keyword evidence="2" id="KW-1185">Reference proteome</keyword>
<name>A0ACB9LVJ8_BAUVA</name>
<sequence>MKTQHQHAFLNIKCQSNYPQKKDNNNKRSFYELSLSLIFSLWCLLFLFYSKLGLGHGNGEINASSSSISSRGLSQKVAKPMYSHADTSRLEQVFWKVLGNTHLVCELKAEEEKKLEAVQVPYEKDHHTHDLNYEELRNITTQEESQGIKSQLVNITRRLEPDGSEYNYASESKGAKVVAHNKEAKGASNILGKDHDKYLRNPCSVGGKFVVIELAEETLVDSVKIANFEHYSSNFKDFELSSSLTYPTETWSPLGHCHAANVKHAQIFKLPEPKWARYLNLSLLSHYGSEFYCTLSVVEVYGINAIERMLEDLIVASVGVGSIPNKLTESNSSDIPSLKPEIDRNVKQVESRNDSAAAETPNNDVAQKIEMEGTKNPVIVNKVPDPVMEFRQQLNGRVAGDTVLKILMQKVMSVELNLSALEEYLKEMNRRQGDIIPDLEKELSRISQSLEQSKTEIDGLLHWNTITEKGISELELWKDAVSSQVDALVKENRVLRLDVQNIRSDQVKLQSKELAVLVVSLLFVCLAVFKLIWVHILTFFGAYNSEKARQTIRGLVTLFVCCCLTIMIVMFYS</sequence>